<gene>
    <name evidence="2" type="ORF">LR48_Vigan07g185200</name>
</gene>
<name>A0A0L9UZE0_PHAAN</name>
<protein>
    <submittedName>
        <fullName evidence="2">Uncharacterized protein</fullName>
    </submittedName>
</protein>
<proteinExistence type="predicted"/>
<dbReference type="Proteomes" id="UP000053144">
    <property type="component" value="Chromosome 7"/>
</dbReference>
<reference evidence="3" key="1">
    <citation type="journal article" date="2015" name="Proc. Natl. Acad. Sci. U.S.A.">
        <title>Genome sequencing of adzuki bean (Vigna angularis) provides insight into high starch and low fat accumulation and domestication.</title>
        <authorList>
            <person name="Yang K."/>
            <person name="Tian Z."/>
            <person name="Chen C."/>
            <person name="Luo L."/>
            <person name="Zhao B."/>
            <person name="Wang Z."/>
            <person name="Yu L."/>
            <person name="Li Y."/>
            <person name="Sun Y."/>
            <person name="Li W."/>
            <person name="Chen Y."/>
            <person name="Li Y."/>
            <person name="Zhang Y."/>
            <person name="Ai D."/>
            <person name="Zhao J."/>
            <person name="Shang C."/>
            <person name="Ma Y."/>
            <person name="Wu B."/>
            <person name="Wang M."/>
            <person name="Gao L."/>
            <person name="Sun D."/>
            <person name="Zhang P."/>
            <person name="Guo F."/>
            <person name="Wang W."/>
            <person name="Li Y."/>
            <person name="Wang J."/>
            <person name="Varshney R.K."/>
            <person name="Wang J."/>
            <person name="Ling H.Q."/>
            <person name="Wan P."/>
        </authorList>
    </citation>
    <scope>NUCLEOTIDE SEQUENCE</scope>
    <source>
        <strain evidence="3">cv. Jingnong 6</strain>
    </source>
</reference>
<evidence type="ECO:0000313" key="3">
    <source>
        <dbReference type="Proteomes" id="UP000053144"/>
    </source>
</evidence>
<feature type="region of interest" description="Disordered" evidence="1">
    <location>
        <begin position="66"/>
        <end position="108"/>
    </location>
</feature>
<organism evidence="2 3">
    <name type="scientific">Phaseolus angularis</name>
    <name type="common">Azuki bean</name>
    <name type="synonym">Vigna angularis</name>
    <dbReference type="NCBI Taxonomy" id="3914"/>
    <lineage>
        <taxon>Eukaryota</taxon>
        <taxon>Viridiplantae</taxon>
        <taxon>Streptophyta</taxon>
        <taxon>Embryophyta</taxon>
        <taxon>Tracheophyta</taxon>
        <taxon>Spermatophyta</taxon>
        <taxon>Magnoliopsida</taxon>
        <taxon>eudicotyledons</taxon>
        <taxon>Gunneridae</taxon>
        <taxon>Pentapetalae</taxon>
        <taxon>rosids</taxon>
        <taxon>fabids</taxon>
        <taxon>Fabales</taxon>
        <taxon>Fabaceae</taxon>
        <taxon>Papilionoideae</taxon>
        <taxon>50 kb inversion clade</taxon>
        <taxon>NPAAA clade</taxon>
        <taxon>indigoferoid/millettioid clade</taxon>
        <taxon>Phaseoleae</taxon>
        <taxon>Vigna</taxon>
    </lineage>
</organism>
<dbReference type="AlphaFoldDB" id="A0A0L9UZE0"/>
<dbReference type="EMBL" id="CM003377">
    <property type="protein sequence ID" value="KOM48148.1"/>
    <property type="molecule type" value="Genomic_DNA"/>
</dbReference>
<evidence type="ECO:0000256" key="1">
    <source>
        <dbReference type="SAM" id="MobiDB-lite"/>
    </source>
</evidence>
<sequence>MTPVTFAYRSQFYNRGVYRRAIWGFTTRTATYQKYTTQKLHPTFIAQYTTSTKDIINKREVSRRPSRLKVVSRAPDRDGTEGGGDLVAVGGETRDGGRGGGNPLVVGGETPMVAEAKEMNSRDLGLRDLGLRDLEWWMKPYFRQRQQ</sequence>
<evidence type="ECO:0000313" key="2">
    <source>
        <dbReference type="EMBL" id="KOM48148.1"/>
    </source>
</evidence>
<accession>A0A0L9UZE0</accession>
<dbReference type="Gramene" id="KOM48148">
    <property type="protein sequence ID" value="KOM48148"/>
    <property type="gene ID" value="LR48_Vigan07g185200"/>
</dbReference>